<proteinExistence type="inferred from homology"/>
<dbReference type="EC" id="2.4.2.7" evidence="5"/>
<evidence type="ECO:0000256" key="1">
    <source>
        <dbReference type="ARBA" id="ARBA00000868"/>
    </source>
</evidence>
<accession>A0AAV8XYQ0</accession>
<keyword evidence="6" id="KW-0963">Cytoplasm</keyword>
<dbReference type="GO" id="GO:0016208">
    <property type="term" value="F:AMP binding"/>
    <property type="evidence" value="ECO:0007669"/>
    <property type="project" value="TreeGrafter"/>
</dbReference>
<dbReference type="CDD" id="cd06223">
    <property type="entry name" value="PRTases_typeI"/>
    <property type="match status" value="1"/>
</dbReference>
<dbReference type="SUPFAM" id="SSF53271">
    <property type="entry name" value="PRTase-like"/>
    <property type="match status" value="1"/>
</dbReference>
<comment type="catalytic activity">
    <reaction evidence="1">
        <text>AMP + diphosphate = 5-phospho-alpha-D-ribose 1-diphosphate + adenine</text>
        <dbReference type="Rhea" id="RHEA:16609"/>
        <dbReference type="ChEBI" id="CHEBI:16708"/>
        <dbReference type="ChEBI" id="CHEBI:33019"/>
        <dbReference type="ChEBI" id="CHEBI:58017"/>
        <dbReference type="ChEBI" id="CHEBI:456215"/>
        <dbReference type="EC" id="2.4.2.7"/>
    </reaction>
</comment>
<dbReference type="EMBL" id="JANEYF010002681">
    <property type="protein sequence ID" value="KAJ8943387.1"/>
    <property type="molecule type" value="Genomic_DNA"/>
</dbReference>
<dbReference type="AlphaFoldDB" id="A0AAV8XYQ0"/>
<protein>
    <recommendedName>
        <fullName evidence="5">adenine phosphoribosyltransferase</fullName>
        <ecNumber evidence="5">2.4.2.7</ecNumber>
    </recommendedName>
</protein>
<gene>
    <name evidence="10" type="ORF">NQ314_009756</name>
</gene>
<name>A0AAV8XYQ0_9CUCU</name>
<evidence type="ECO:0000256" key="8">
    <source>
        <dbReference type="ARBA" id="ARBA00022679"/>
    </source>
</evidence>
<dbReference type="PANTHER" id="PTHR32315:SF3">
    <property type="entry name" value="ADENINE PHOSPHORIBOSYLTRANSFERASE"/>
    <property type="match status" value="1"/>
</dbReference>
<keyword evidence="8" id="KW-0808">Transferase</keyword>
<reference evidence="10" key="1">
    <citation type="journal article" date="2023" name="Insect Mol. Biol.">
        <title>Genome sequencing provides insights into the evolution of gene families encoding plant cell wall-degrading enzymes in longhorned beetles.</title>
        <authorList>
            <person name="Shin N.R."/>
            <person name="Okamura Y."/>
            <person name="Kirsch R."/>
            <person name="Pauchet Y."/>
        </authorList>
    </citation>
    <scope>NUCLEOTIDE SEQUENCE</scope>
    <source>
        <strain evidence="10">RBIC_L_NR</strain>
    </source>
</reference>
<evidence type="ECO:0000256" key="9">
    <source>
        <dbReference type="ARBA" id="ARBA00022726"/>
    </source>
</evidence>
<dbReference type="GO" id="GO:0005737">
    <property type="term" value="C:cytoplasm"/>
    <property type="evidence" value="ECO:0007669"/>
    <property type="project" value="UniProtKB-SubCell"/>
</dbReference>
<evidence type="ECO:0000313" key="11">
    <source>
        <dbReference type="Proteomes" id="UP001162156"/>
    </source>
</evidence>
<sequence length="109" mass="12378">MSNIKDKIKIIESHVKSYPDFPKKGILFWDVFSVLQNPEIFGLLKEVLVQTVKEIQPPVDCVVALDARGFLFGPLISLELKVPFVPIRKKGGSCRGKSDRIRIPWNMGR</sequence>
<evidence type="ECO:0000256" key="7">
    <source>
        <dbReference type="ARBA" id="ARBA00022676"/>
    </source>
</evidence>
<keyword evidence="7" id="KW-0328">Glycosyltransferase</keyword>
<dbReference type="PANTHER" id="PTHR32315">
    <property type="entry name" value="ADENINE PHOSPHORIBOSYLTRANSFERASE"/>
    <property type="match status" value="1"/>
</dbReference>
<comment type="pathway">
    <text evidence="3">Purine metabolism; AMP biosynthesis via salvage pathway; AMP from adenine: step 1/1.</text>
</comment>
<evidence type="ECO:0000256" key="3">
    <source>
        <dbReference type="ARBA" id="ARBA00004659"/>
    </source>
</evidence>
<organism evidence="10 11">
    <name type="scientific">Rhamnusium bicolor</name>
    <dbReference type="NCBI Taxonomy" id="1586634"/>
    <lineage>
        <taxon>Eukaryota</taxon>
        <taxon>Metazoa</taxon>
        <taxon>Ecdysozoa</taxon>
        <taxon>Arthropoda</taxon>
        <taxon>Hexapoda</taxon>
        <taxon>Insecta</taxon>
        <taxon>Pterygota</taxon>
        <taxon>Neoptera</taxon>
        <taxon>Endopterygota</taxon>
        <taxon>Coleoptera</taxon>
        <taxon>Polyphaga</taxon>
        <taxon>Cucujiformia</taxon>
        <taxon>Chrysomeloidea</taxon>
        <taxon>Cerambycidae</taxon>
        <taxon>Lepturinae</taxon>
        <taxon>Rhagiini</taxon>
        <taxon>Rhamnusium</taxon>
    </lineage>
</organism>
<dbReference type="GO" id="GO:0003999">
    <property type="term" value="F:adenine phosphoribosyltransferase activity"/>
    <property type="evidence" value="ECO:0007669"/>
    <property type="project" value="UniProtKB-EC"/>
</dbReference>
<comment type="subcellular location">
    <subcellularLocation>
        <location evidence="2">Cytoplasm</location>
    </subcellularLocation>
</comment>
<dbReference type="InterPro" id="IPR050054">
    <property type="entry name" value="UPRTase/APRTase"/>
</dbReference>
<dbReference type="Proteomes" id="UP001162156">
    <property type="component" value="Unassembled WGS sequence"/>
</dbReference>
<dbReference type="InterPro" id="IPR000836">
    <property type="entry name" value="PRTase_dom"/>
</dbReference>
<keyword evidence="9" id="KW-0660">Purine salvage</keyword>
<dbReference type="GO" id="GO:0044209">
    <property type="term" value="P:AMP salvage"/>
    <property type="evidence" value="ECO:0007669"/>
    <property type="project" value="TreeGrafter"/>
</dbReference>
<evidence type="ECO:0000313" key="10">
    <source>
        <dbReference type="EMBL" id="KAJ8943387.1"/>
    </source>
</evidence>
<evidence type="ECO:0000256" key="6">
    <source>
        <dbReference type="ARBA" id="ARBA00022490"/>
    </source>
</evidence>
<dbReference type="GO" id="GO:0002055">
    <property type="term" value="F:adenine binding"/>
    <property type="evidence" value="ECO:0007669"/>
    <property type="project" value="TreeGrafter"/>
</dbReference>
<evidence type="ECO:0000256" key="4">
    <source>
        <dbReference type="ARBA" id="ARBA00008391"/>
    </source>
</evidence>
<comment type="similarity">
    <text evidence="4">Belongs to the purine/pyrimidine phosphoribosyltransferase family.</text>
</comment>
<evidence type="ECO:0000256" key="5">
    <source>
        <dbReference type="ARBA" id="ARBA00011893"/>
    </source>
</evidence>
<dbReference type="GO" id="GO:0006166">
    <property type="term" value="P:purine ribonucleoside salvage"/>
    <property type="evidence" value="ECO:0007669"/>
    <property type="project" value="UniProtKB-KW"/>
</dbReference>
<dbReference type="InterPro" id="IPR029057">
    <property type="entry name" value="PRTase-like"/>
</dbReference>
<dbReference type="Gene3D" id="3.40.50.2020">
    <property type="match status" value="1"/>
</dbReference>
<evidence type="ECO:0000256" key="2">
    <source>
        <dbReference type="ARBA" id="ARBA00004496"/>
    </source>
</evidence>
<comment type="caution">
    <text evidence="10">The sequence shown here is derived from an EMBL/GenBank/DDBJ whole genome shotgun (WGS) entry which is preliminary data.</text>
</comment>
<keyword evidence="11" id="KW-1185">Reference proteome</keyword>
<dbReference type="GO" id="GO:0006168">
    <property type="term" value="P:adenine salvage"/>
    <property type="evidence" value="ECO:0007669"/>
    <property type="project" value="TreeGrafter"/>
</dbReference>